<dbReference type="EMBL" id="JBHRYD010000010">
    <property type="protein sequence ID" value="MFC3705574.1"/>
    <property type="molecule type" value="Genomic_DNA"/>
</dbReference>
<feature type="domain" description="Glycosyltransferase subfamily 4-like N-terminal" evidence="1">
    <location>
        <begin position="11"/>
        <end position="165"/>
    </location>
</feature>
<sequence>MAFLLPNLAGGGAERVITTLIRHLDTSRIKASLILLNGRDNTFRALVPEHVEVTDLQKPRLRQAMPALLGLIRRTQPDVVVSTIDHLNVGAGLLRPFWPSQSKLVIRATDFLSLDSRRFRWLMGASFRNADAIIYQSEAMKRAFSERLGLGHLSHRAIPNPVDIAEVRRKAAEPTEIPMDPHRINLVSIGRLAPAKGFDILLDAIGRLERRDLAFHILGAGAEAGSLNRQSEALGLVDRVRFWGFQSNPYAVLARADGLVLSSRFEGFPNVVLEALACGKPVLSTPVPGIEDALAGVPGCVVTAGFSADALAQALEVFLERGRTQVPQANVAGYAAERIARTYEDFLLSVEAGRGR</sequence>
<proteinExistence type="predicted"/>
<accession>A0ABV7X4T9</accession>
<gene>
    <name evidence="2" type="ORF">ACFOOL_12475</name>
</gene>
<dbReference type="PANTHER" id="PTHR12526">
    <property type="entry name" value="GLYCOSYLTRANSFERASE"/>
    <property type="match status" value="1"/>
</dbReference>
<comment type="caution">
    <text evidence="2">The sequence shown here is derived from an EMBL/GenBank/DDBJ whole genome shotgun (WGS) entry which is preliminary data.</text>
</comment>
<keyword evidence="2" id="KW-0808">Transferase</keyword>
<name>A0ABV7X4T9_9HYPH</name>
<evidence type="ECO:0000313" key="3">
    <source>
        <dbReference type="Proteomes" id="UP001595613"/>
    </source>
</evidence>
<reference evidence="3" key="1">
    <citation type="journal article" date="2019" name="Int. J. Syst. Evol. Microbiol.">
        <title>The Global Catalogue of Microorganisms (GCM) 10K type strain sequencing project: providing services to taxonomists for standard genome sequencing and annotation.</title>
        <authorList>
            <consortium name="The Broad Institute Genomics Platform"/>
            <consortium name="The Broad Institute Genome Sequencing Center for Infectious Disease"/>
            <person name="Wu L."/>
            <person name="Ma J."/>
        </authorList>
    </citation>
    <scope>NUCLEOTIDE SEQUENCE [LARGE SCALE GENOMIC DNA]</scope>
    <source>
        <strain evidence="3">KCTC 42281</strain>
    </source>
</reference>
<dbReference type="Gene3D" id="3.40.50.2000">
    <property type="entry name" value="Glycogen Phosphorylase B"/>
    <property type="match status" value="2"/>
</dbReference>
<dbReference type="EC" id="2.4.-.-" evidence="2"/>
<dbReference type="GO" id="GO:0016757">
    <property type="term" value="F:glycosyltransferase activity"/>
    <property type="evidence" value="ECO:0007669"/>
    <property type="project" value="UniProtKB-KW"/>
</dbReference>
<protein>
    <submittedName>
        <fullName evidence="2">Glycosyltransferase</fullName>
        <ecNumber evidence="2">2.4.-.-</ecNumber>
    </submittedName>
</protein>
<dbReference type="Pfam" id="PF13692">
    <property type="entry name" value="Glyco_trans_1_4"/>
    <property type="match status" value="1"/>
</dbReference>
<dbReference type="SUPFAM" id="SSF53756">
    <property type="entry name" value="UDP-Glycosyltransferase/glycogen phosphorylase"/>
    <property type="match status" value="1"/>
</dbReference>
<organism evidence="2 3">
    <name type="scientific">Devosia honganensis</name>
    <dbReference type="NCBI Taxonomy" id="1610527"/>
    <lineage>
        <taxon>Bacteria</taxon>
        <taxon>Pseudomonadati</taxon>
        <taxon>Pseudomonadota</taxon>
        <taxon>Alphaproteobacteria</taxon>
        <taxon>Hyphomicrobiales</taxon>
        <taxon>Devosiaceae</taxon>
        <taxon>Devosia</taxon>
    </lineage>
</organism>
<dbReference type="Proteomes" id="UP001595613">
    <property type="component" value="Unassembled WGS sequence"/>
</dbReference>
<dbReference type="RefSeq" id="WP_380097434.1">
    <property type="nucleotide sequence ID" value="NZ_JBHRYD010000010.1"/>
</dbReference>
<evidence type="ECO:0000259" key="1">
    <source>
        <dbReference type="Pfam" id="PF13439"/>
    </source>
</evidence>
<evidence type="ECO:0000313" key="2">
    <source>
        <dbReference type="EMBL" id="MFC3705574.1"/>
    </source>
</evidence>
<dbReference type="Pfam" id="PF13439">
    <property type="entry name" value="Glyco_transf_4"/>
    <property type="match status" value="1"/>
</dbReference>
<dbReference type="CDD" id="cd03811">
    <property type="entry name" value="GT4_GT28_WabH-like"/>
    <property type="match status" value="1"/>
</dbReference>
<keyword evidence="3" id="KW-1185">Reference proteome</keyword>
<dbReference type="InterPro" id="IPR028098">
    <property type="entry name" value="Glyco_trans_4-like_N"/>
</dbReference>
<keyword evidence="2" id="KW-0328">Glycosyltransferase</keyword>